<dbReference type="GO" id="GO:0005737">
    <property type="term" value="C:cytoplasm"/>
    <property type="evidence" value="ECO:0007669"/>
    <property type="project" value="UniProtKB-SubCell"/>
</dbReference>
<proteinExistence type="inferred from homology"/>
<dbReference type="CDD" id="cd02440">
    <property type="entry name" value="AdoMet_MTases"/>
    <property type="match status" value="1"/>
</dbReference>
<dbReference type="InterPro" id="IPR026635">
    <property type="entry name" value="Efm4/METTL10"/>
</dbReference>
<dbReference type="GO" id="GO:0016279">
    <property type="term" value="F:protein-lysine N-methyltransferase activity"/>
    <property type="evidence" value="ECO:0007669"/>
    <property type="project" value="UniProtKB-UniRule"/>
</dbReference>
<keyword evidence="2 5" id="KW-0489">Methyltransferase</keyword>
<dbReference type="Proteomes" id="UP001075354">
    <property type="component" value="Chromosome 13"/>
</dbReference>
<evidence type="ECO:0000256" key="2">
    <source>
        <dbReference type="ARBA" id="ARBA00022603"/>
    </source>
</evidence>
<keyword evidence="1 5" id="KW-0963">Cytoplasm</keyword>
<organism evidence="7 8">
    <name type="scientific">Megalurothrips usitatus</name>
    <name type="common">bean blossom thrips</name>
    <dbReference type="NCBI Taxonomy" id="439358"/>
    <lineage>
        <taxon>Eukaryota</taxon>
        <taxon>Metazoa</taxon>
        <taxon>Ecdysozoa</taxon>
        <taxon>Arthropoda</taxon>
        <taxon>Hexapoda</taxon>
        <taxon>Insecta</taxon>
        <taxon>Pterygota</taxon>
        <taxon>Neoptera</taxon>
        <taxon>Paraneoptera</taxon>
        <taxon>Thysanoptera</taxon>
        <taxon>Terebrantia</taxon>
        <taxon>Thripoidea</taxon>
        <taxon>Thripidae</taxon>
        <taxon>Megalurothrips</taxon>
    </lineage>
</organism>
<dbReference type="InterPro" id="IPR029063">
    <property type="entry name" value="SAM-dependent_MTases_sf"/>
</dbReference>
<dbReference type="EMBL" id="JAPTSV010000013">
    <property type="protein sequence ID" value="KAJ1521394.1"/>
    <property type="molecule type" value="Genomic_DNA"/>
</dbReference>
<evidence type="ECO:0000256" key="3">
    <source>
        <dbReference type="ARBA" id="ARBA00022679"/>
    </source>
</evidence>
<evidence type="ECO:0000256" key="4">
    <source>
        <dbReference type="ARBA" id="ARBA00022691"/>
    </source>
</evidence>
<dbReference type="GO" id="GO:0032259">
    <property type="term" value="P:methylation"/>
    <property type="evidence" value="ECO:0007669"/>
    <property type="project" value="UniProtKB-KW"/>
</dbReference>
<dbReference type="PANTHER" id="PTHR12843:SF5">
    <property type="entry name" value="EEF1A LYSINE METHYLTRANSFERASE 2"/>
    <property type="match status" value="1"/>
</dbReference>
<keyword evidence="8" id="KW-1185">Reference proteome</keyword>
<evidence type="ECO:0000313" key="7">
    <source>
        <dbReference type="EMBL" id="KAJ1521394.1"/>
    </source>
</evidence>
<dbReference type="PANTHER" id="PTHR12843">
    <property type="entry name" value="PROTEIN-LYSINE N-METHYLTRANSFERASE METTL10"/>
    <property type="match status" value="1"/>
</dbReference>
<comment type="caution">
    <text evidence="7">The sequence shown here is derived from an EMBL/GenBank/DDBJ whole genome shotgun (WGS) entry which is preliminary data.</text>
</comment>
<accession>A0AAV7X672</accession>
<dbReference type="EC" id="2.1.1.-" evidence="5"/>
<name>A0AAV7X672_9NEOP</name>
<comment type="similarity">
    <text evidence="5">Belongs to the class I-like SAM-binding methyltransferase superfamily. EFM4 family.</text>
</comment>
<sequence length="221" mass="24232">MGDGEELPASKLGTKEFWDSSYVLELNNFKDHGDVGEVWFGEDSALRVVRWMSSTEAISSEDSVIDLGCGNGMLLVELAEEGFTNLTGVDYSEAAIKLAQAVSSAQQLDIKFETFDILADSSCPLNGRKFKVVLDKGTYDAISLNPDNPSEKRSLYIEAVNSLLEADGLFIITSCNWTQAELVNHFHKYFAVSHVLPTPKFQFGGKTGNTVTSVVFKRASL</sequence>
<dbReference type="HAMAP" id="MF_03188">
    <property type="entry name" value="Methyltr_EFM4"/>
    <property type="match status" value="1"/>
</dbReference>
<evidence type="ECO:0000313" key="8">
    <source>
        <dbReference type="Proteomes" id="UP001075354"/>
    </source>
</evidence>
<reference evidence="7" key="1">
    <citation type="submission" date="2022-12" db="EMBL/GenBank/DDBJ databases">
        <title>Chromosome-level genome assembly of the bean flower thrips Megalurothrips usitatus.</title>
        <authorList>
            <person name="Ma L."/>
            <person name="Liu Q."/>
            <person name="Li H."/>
            <person name="Cai W."/>
        </authorList>
    </citation>
    <scope>NUCLEOTIDE SEQUENCE</scope>
    <source>
        <strain evidence="7">Cailab_2022a</strain>
    </source>
</reference>
<gene>
    <name evidence="7" type="ORF">ONE63_003069</name>
</gene>
<comment type="function">
    <text evidence="5">S-adenosyl-L-methionine-dependent protein-lysine N-methyltransferase that methylates elongation factor 1-alpha.</text>
</comment>
<protein>
    <recommendedName>
        <fullName evidence="5">Protein-lysine N-methyltransferase ONE63_003069</fullName>
        <ecNumber evidence="5">2.1.1.-</ecNumber>
    </recommendedName>
</protein>
<keyword evidence="4 5" id="KW-0949">S-adenosyl-L-methionine</keyword>
<dbReference type="AlphaFoldDB" id="A0AAV7X672"/>
<dbReference type="SUPFAM" id="SSF53335">
    <property type="entry name" value="S-adenosyl-L-methionine-dependent methyltransferases"/>
    <property type="match status" value="1"/>
</dbReference>
<feature type="domain" description="Methyltransferase" evidence="6">
    <location>
        <begin position="59"/>
        <end position="191"/>
    </location>
</feature>
<comment type="subcellular location">
    <subcellularLocation>
        <location evidence="5">Cytoplasm</location>
    </subcellularLocation>
</comment>
<evidence type="ECO:0000259" key="6">
    <source>
        <dbReference type="Pfam" id="PF13847"/>
    </source>
</evidence>
<dbReference type="Pfam" id="PF13847">
    <property type="entry name" value="Methyltransf_31"/>
    <property type="match status" value="1"/>
</dbReference>
<dbReference type="InterPro" id="IPR025714">
    <property type="entry name" value="Methyltranfer_dom"/>
</dbReference>
<evidence type="ECO:0000256" key="5">
    <source>
        <dbReference type="HAMAP-Rule" id="MF_03188"/>
    </source>
</evidence>
<evidence type="ECO:0000256" key="1">
    <source>
        <dbReference type="ARBA" id="ARBA00022490"/>
    </source>
</evidence>
<keyword evidence="3 5" id="KW-0808">Transferase</keyword>
<dbReference type="Gene3D" id="3.40.50.150">
    <property type="entry name" value="Vaccinia Virus protein VP39"/>
    <property type="match status" value="1"/>
</dbReference>